<gene>
    <name evidence="1" type="ORF">GGX14DRAFT_699681</name>
</gene>
<evidence type="ECO:0000313" key="2">
    <source>
        <dbReference type="Proteomes" id="UP001219525"/>
    </source>
</evidence>
<evidence type="ECO:0000313" key="1">
    <source>
        <dbReference type="EMBL" id="KAJ7200126.1"/>
    </source>
</evidence>
<proteinExistence type="predicted"/>
<dbReference type="AlphaFoldDB" id="A0AAD6V5A6"/>
<name>A0AAD6V5A6_9AGAR</name>
<dbReference type="Gene3D" id="2.60.120.330">
    <property type="entry name" value="B-lactam Antibiotic, Isopenicillin N Synthase, Chain"/>
    <property type="match status" value="1"/>
</dbReference>
<dbReference type="SUPFAM" id="SSF51197">
    <property type="entry name" value="Clavaminate synthase-like"/>
    <property type="match status" value="1"/>
</dbReference>
<reference evidence="1" key="1">
    <citation type="submission" date="2023-03" db="EMBL/GenBank/DDBJ databases">
        <title>Massive genome expansion in bonnet fungi (Mycena s.s.) driven by repeated elements and novel gene families across ecological guilds.</title>
        <authorList>
            <consortium name="Lawrence Berkeley National Laboratory"/>
            <person name="Harder C.B."/>
            <person name="Miyauchi S."/>
            <person name="Viragh M."/>
            <person name="Kuo A."/>
            <person name="Thoen E."/>
            <person name="Andreopoulos B."/>
            <person name="Lu D."/>
            <person name="Skrede I."/>
            <person name="Drula E."/>
            <person name="Henrissat B."/>
            <person name="Morin E."/>
            <person name="Kohler A."/>
            <person name="Barry K."/>
            <person name="LaButti K."/>
            <person name="Morin E."/>
            <person name="Salamov A."/>
            <person name="Lipzen A."/>
            <person name="Mereny Z."/>
            <person name="Hegedus B."/>
            <person name="Baldrian P."/>
            <person name="Stursova M."/>
            <person name="Weitz H."/>
            <person name="Taylor A."/>
            <person name="Grigoriev I.V."/>
            <person name="Nagy L.G."/>
            <person name="Martin F."/>
            <person name="Kauserud H."/>
        </authorList>
    </citation>
    <scope>NUCLEOTIDE SEQUENCE</scope>
    <source>
        <strain evidence="1">9144</strain>
    </source>
</reference>
<protein>
    <submittedName>
        <fullName evidence="1">Uncharacterized protein</fullName>
    </submittedName>
</protein>
<organism evidence="1 2">
    <name type="scientific">Mycena pura</name>
    <dbReference type="NCBI Taxonomy" id="153505"/>
    <lineage>
        <taxon>Eukaryota</taxon>
        <taxon>Fungi</taxon>
        <taxon>Dikarya</taxon>
        <taxon>Basidiomycota</taxon>
        <taxon>Agaricomycotina</taxon>
        <taxon>Agaricomycetes</taxon>
        <taxon>Agaricomycetidae</taxon>
        <taxon>Agaricales</taxon>
        <taxon>Marasmiineae</taxon>
        <taxon>Mycenaceae</taxon>
        <taxon>Mycena</taxon>
    </lineage>
</organism>
<keyword evidence="2" id="KW-1185">Reference proteome</keyword>
<comment type="caution">
    <text evidence="1">The sequence shown here is derived from an EMBL/GenBank/DDBJ whole genome shotgun (WGS) entry which is preliminary data.</text>
</comment>
<dbReference type="InterPro" id="IPR027443">
    <property type="entry name" value="IPNS-like_sf"/>
</dbReference>
<dbReference type="EMBL" id="JARJCW010000064">
    <property type="protein sequence ID" value="KAJ7200126.1"/>
    <property type="molecule type" value="Genomic_DNA"/>
</dbReference>
<dbReference type="Proteomes" id="UP001219525">
    <property type="component" value="Unassembled WGS sequence"/>
</dbReference>
<accession>A0AAD6V5A6</accession>
<sequence>MPHFSQEITECILDIVWNEHGRFSLLPCSLVSRAWLPRTRHLLFSTITLDLTRFEYNLERLNFCLAQLIDPDACTFTPFVQRLELYFKHLAYGWEEPFFAFIRVLPKYTSLVAIKIGRWRASELCKELRLHPLLDMLAHIPKLSDLVLGRGDLESAADFLRILNACPTLTALTIHEFYWPNAIPTSLDSPLSTAYPRAGTIQALRLEGDKIADVLDSFLAARRNRRARSRAPSPNPGWVACCCYSMGIQPIGATRGAPPALTVAKRKSLLQHETVSGPPVRIGMFRRSPGPLWSTSDAALEFVTQGLARATSHQVIFPPGDAVPGPRYSVPFFQNIGLDVKLAEGMLQCTSAILC</sequence>